<gene>
    <name evidence="2" type="ORF">Fot_12857</name>
</gene>
<sequence length="849" mass="95315">MCPRSAPCSTTAGRVSVDDSWNNHRRKRPQANSPNEKKIRVLGNRKMAKQAQSFFLEEWLRSISGSSNNSASVHSSSSSAQAIIQAWADLRDSLQNQSFHTHHLQALKTLANSQTSLFVADPQAKLLVTILSSPNLSLPQASYPLFFRLLYIWVRKSSRLTAAVVNSAVEVLLHLFSRQFDSDKCPLFFSEGILLLGSLSFQTSASEKSKKVCLELLSRLLEEEYRSIFLSDELTSSVLAGTGYALSSSVTVYFENIVDILFGIWGKDDGPSGSLSHGLMMLHLFEWVLSNFFNLQSLEQIDLVREILDNVKPTHVSFAVVMAAGGVLRALNGSGSSGFMKLRNSAEKRIEIVGRDLVSRIKGFDYSGNEPRNSLLLQSIALALARSGSISHQTSLLECLASALLTEIFPLHRIYNKVLKLLQGSWQGYEIDEVKAHLNSVIFKEAGAIAGVFCNQYTSSNEDSQTKVENLVWHFCQDVYSWHRKVAFLLQGREDELVREIEKIAESAFLMVVVFALAVTKCRLDSRTNQETKLQISVRILVSFSCMEYFRRMRLPEYMDTIRAVVVSVQENESACVSFVESIPSYDDLTNKHGWFNLPKVAYLWSTDEVQTARILFYMRVIPTCVEQLPAYVFRKMVAPTMFLYMGHPNGKVARYSHSMFVAFMSSGKDTNQDERVQLKEQLVFYYIQRSLEGYPGITPFEGMTSGVAALVRHLPAGSPSIFYCIHCLAEKANSLCSVVSTRETDLWKNWEGELEPAKKVLDLLLRLLSLVDIQVLPSLMKLLAQEIVQLPAEGQNTILNQLYQHVAESDDVTRKPTFVSWLQSLSYLCAQGTRKTSSTFVGEALSRL</sequence>
<evidence type="ECO:0000256" key="1">
    <source>
        <dbReference type="SAM" id="MobiDB-lite"/>
    </source>
</evidence>
<accession>A0ABD1W1V5</accession>
<feature type="region of interest" description="Disordered" evidence="1">
    <location>
        <begin position="1"/>
        <end position="36"/>
    </location>
</feature>
<proteinExistence type="predicted"/>
<evidence type="ECO:0000313" key="2">
    <source>
        <dbReference type="EMBL" id="KAL2543624.1"/>
    </source>
</evidence>
<keyword evidence="3" id="KW-1185">Reference proteome</keyword>
<dbReference type="EMBL" id="JBFOLJ010000004">
    <property type="protein sequence ID" value="KAL2543624.1"/>
    <property type="molecule type" value="Genomic_DNA"/>
</dbReference>
<comment type="caution">
    <text evidence="2">The sequence shown here is derived from an EMBL/GenBank/DDBJ whole genome shotgun (WGS) entry which is preliminary data.</text>
</comment>
<dbReference type="AlphaFoldDB" id="A0ABD1W1V5"/>
<dbReference type="PANTHER" id="PTHR36337">
    <property type="entry name" value="OBSCURIN-LIKE PROTEIN"/>
    <property type="match status" value="1"/>
</dbReference>
<organism evidence="2 3">
    <name type="scientific">Forsythia ovata</name>
    <dbReference type="NCBI Taxonomy" id="205694"/>
    <lineage>
        <taxon>Eukaryota</taxon>
        <taxon>Viridiplantae</taxon>
        <taxon>Streptophyta</taxon>
        <taxon>Embryophyta</taxon>
        <taxon>Tracheophyta</taxon>
        <taxon>Spermatophyta</taxon>
        <taxon>Magnoliopsida</taxon>
        <taxon>eudicotyledons</taxon>
        <taxon>Gunneridae</taxon>
        <taxon>Pentapetalae</taxon>
        <taxon>asterids</taxon>
        <taxon>lamiids</taxon>
        <taxon>Lamiales</taxon>
        <taxon>Oleaceae</taxon>
        <taxon>Forsythieae</taxon>
        <taxon>Forsythia</taxon>
    </lineage>
</organism>
<protein>
    <submittedName>
        <fullName evidence="2">Uncharacterized protein</fullName>
    </submittedName>
</protein>
<dbReference type="Proteomes" id="UP001604277">
    <property type="component" value="Unassembled WGS sequence"/>
</dbReference>
<name>A0ABD1W1V5_9LAMI</name>
<evidence type="ECO:0000313" key="3">
    <source>
        <dbReference type="Proteomes" id="UP001604277"/>
    </source>
</evidence>
<reference evidence="3" key="1">
    <citation type="submission" date="2024-07" db="EMBL/GenBank/DDBJ databases">
        <title>Two chromosome-level genome assemblies of Korean endemic species Abeliophyllum distichum and Forsythia ovata (Oleaceae).</title>
        <authorList>
            <person name="Jang H."/>
        </authorList>
    </citation>
    <scope>NUCLEOTIDE SEQUENCE [LARGE SCALE GENOMIC DNA]</scope>
</reference>
<dbReference type="PANTHER" id="PTHR36337:SF1">
    <property type="entry name" value="OBSCURIN-LIKE PROTEIN"/>
    <property type="match status" value="1"/>
</dbReference>